<feature type="domain" description="HNH nuclease" evidence="2">
    <location>
        <begin position="96"/>
        <end position="146"/>
    </location>
</feature>
<evidence type="ECO:0000313" key="3">
    <source>
        <dbReference type="EMBL" id="QHU22152.1"/>
    </source>
</evidence>
<protein>
    <recommendedName>
        <fullName evidence="2">HNH nuclease domain-containing protein</fullName>
    </recommendedName>
</protein>
<dbReference type="EMBL" id="MN740998">
    <property type="protein sequence ID" value="QHU22152.1"/>
    <property type="molecule type" value="Genomic_DNA"/>
</dbReference>
<dbReference type="SMART" id="SM00507">
    <property type="entry name" value="HNHc"/>
    <property type="match status" value="1"/>
</dbReference>
<evidence type="ECO:0000259" key="2">
    <source>
        <dbReference type="SMART" id="SM00507"/>
    </source>
</evidence>
<dbReference type="GO" id="GO:0004519">
    <property type="term" value="F:endonuclease activity"/>
    <property type="evidence" value="ECO:0007669"/>
    <property type="project" value="InterPro"/>
</dbReference>
<evidence type="ECO:0000256" key="1">
    <source>
        <dbReference type="SAM" id="Phobius"/>
    </source>
</evidence>
<dbReference type="InterPro" id="IPR003615">
    <property type="entry name" value="HNH_nuc"/>
</dbReference>
<dbReference type="AlphaFoldDB" id="A0A6C0KVZ9"/>
<keyword evidence="1" id="KW-1133">Transmembrane helix</keyword>
<dbReference type="GO" id="GO:0003676">
    <property type="term" value="F:nucleic acid binding"/>
    <property type="evidence" value="ECO:0007669"/>
    <property type="project" value="InterPro"/>
</dbReference>
<organism evidence="3">
    <name type="scientific">viral metagenome</name>
    <dbReference type="NCBI Taxonomy" id="1070528"/>
    <lineage>
        <taxon>unclassified sequences</taxon>
        <taxon>metagenomes</taxon>
        <taxon>organismal metagenomes</taxon>
    </lineage>
</organism>
<dbReference type="Pfam" id="PF01844">
    <property type="entry name" value="HNH"/>
    <property type="match status" value="1"/>
</dbReference>
<dbReference type="InterPro" id="IPR002711">
    <property type="entry name" value="HNH"/>
</dbReference>
<sequence>MKYQLLFIIALTAAVFYEGYLKGPMLTVYYYGQVLGASAVLAYLVYTFYKNPAYFFTALDFVQGHLLHSDGATYKQIDRILEGKPKLARQVSPLLKKKAAAAQEWRCGHCSTLLDASYEVDHIVALYRGGSNSEANLIALCRNCHGKKTVEERLKPAL</sequence>
<name>A0A6C0KVZ9_9ZZZZ</name>
<proteinExistence type="predicted"/>
<dbReference type="Gene3D" id="1.10.30.50">
    <property type="match status" value="1"/>
</dbReference>
<reference evidence="3" key="1">
    <citation type="journal article" date="2020" name="Nature">
        <title>Giant virus diversity and host interactions through global metagenomics.</title>
        <authorList>
            <person name="Schulz F."/>
            <person name="Roux S."/>
            <person name="Paez-Espino D."/>
            <person name="Jungbluth S."/>
            <person name="Walsh D.A."/>
            <person name="Denef V.J."/>
            <person name="McMahon K.D."/>
            <person name="Konstantinidis K.T."/>
            <person name="Eloe-Fadrosh E.A."/>
            <person name="Kyrpides N.C."/>
            <person name="Woyke T."/>
        </authorList>
    </citation>
    <scope>NUCLEOTIDE SEQUENCE</scope>
    <source>
        <strain evidence="3">GVMAG-S-3300013286-35</strain>
    </source>
</reference>
<keyword evidence="1" id="KW-0812">Transmembrane</keyword>
<dbReference type="GO" id="GO:0008270">
    <property type="term" value="F:zinc ion binding"/>
    <property type="evidence" value="ECO:0007669"/>
    <property type="project" value="InterPro"/>
</dbReference>
<feature type="transmembrane region" description="Helical" evidence="1">
    <location>
        <begin position="31"/>
        <end position="49"/>
    </location>
</feature>
<dbReference type="CDD" id="cd00085">
    <property type="entry name" value="HNHc"/>
    <property type="match status" value="1"/>
</dbReference>
<accession>A0A6C0KVZ9</accession>
<keyword evidence="1" id="KW-0472">Membrane</keyword>